<dbReference type="GO" id="GO:0098797">
    <property type="term" value="C:plasma membrane protein complex"/>
    <property type="evidence" value="ECO:0007669"/>
    <property type="project" value="UniProtKB-ARBA"/>
</dbReference>
<keyword evidence="6" id="KW-0675">Receptor</keyword>
<dbReference type="OrthoDB" id="9941225at2759"/>
<feature type="region of interest" description="Disordered" evidence="7">
    <location>
        <begin position="84"/>
        <end position="152"/>
    </location>
</feature>
<dbReference type="AlphaFoldDB" id="A0A1S3NXD4"/>
<dbReference type="Proteomes" id="UP001652741">
    <property type="component" value="Chromosome ssa21"/>
</dbReference>
<name>A0A1S3NXD4_SALSA</name>
<dbReference type="KEGG" id="sasa:106581970"/>
<sequence>MTIPWRTGVMLMFFSSAEASLNEPVICYILDGVLILYSIITTVLFFKVKWGQSVTEPVEDSTYAELLPGTIADNYEDLRTDQTAATRRKRRQEASGDTYQALQITDDGSEAYQVIESKGRTRKKDKKAKVPQPLSANTQTQTRPSAPPPPPN</sequence>
<keyword evidence="8" id="KW-1133">Transmembrane helix</keyword>
<evidence type="ECO:0000256" key="2">
    <source>
        <dbReference type="ARBA" id="ARBA00022475"/>
    </source>
</evidence>
<dbReference type="GO" id="GO:0002250">
    <property type="term" value="P:adaptive immune response"/>
    <property type="evidence" value="ECO:0007669"/>
    <property type="project" value="UniProtKB-KW"/>
</dbReference>
<keyword evidence="9" id="KW-0732">Signal</keyword>
<keyword evidence="3" id="KW-0597">Phosphoprotein</keyword>
<feature type="compositionally biased region" description="Polar residues" evidence="7">
    <location>
        <begin position="134"/>
        <end position="144"/>
    </location>
</feature>
<organism evidence="10 11">
    <name type="scientific">Salmo salar</name>
    <name type="common">Atlantic salmon</name>
    <dbReference type="NCBI Taxonomy" id="8030"/>
    <lineage>
        <taxon>Eukaryota</taxon>
        <taxon>Metazoa</taxon>
        <taxon>Chordata</taxon>
        <taxon>Craniata</taxon>
        <taxon>Vertebrata</taxon>
        <taxon>Euteleostomi</taxon>
        <taxon>Actinopterygii</taxon>
        <taxon>Neopterygii</taxon>
        <taxon>Teleostei</taxon>
        <taxon>Protacanthopterygii</taxon>
        <taxon>Salmoniformes</taxon>
        <taxon>Salmonidae</taxon>
        <taxon>Salmoninae</taxon>
        <taxon>Salmo</taxon>
    </lineage>
</organism>
<keyword evidence="4" id="KW-0391">Immunity</keyword>
<keyword evidence="5" id="KW-1064">Adaptive immunity</keyword>
<evidence type="ECO:0000256" key="1">
    <source>
        <dbReference type="ARBA" id="ARBA00004251"/>
    </source>
</evidence>
<evidence type="ECO:0000256" key="5">
    <source>
        <dbReference type="ARBA" id="ARBA00023130"/>
    </source>
</evidence>
<feature type="signal peptide" evidence="9">
    <location>
        <begin position="1"/>
        <end position="19"/>
    </location>
</feature>
<dbReference type="InterPro" id="IPR021663">
    <property type="entry name" value="CD3_zeta/IgE_Fc_rcpt_gamma"/>
</dbReference>
<proteinExistence type="predicted"/>
<evidence type="ECO:0000256" key="3">
    <source>
        <dbReference type="ARBA" id="ARBA00022553"/>
    </source>
</evidence>
<dbReference type="GeneID" id="106581970"/>
<keyword evidence="2" id="KW-1003">Cell membrane</keyword>
<accession>A0A1S3NXD4</accession>
<gene>
    <name evidence="11" type="primary">LOC106581970</name>
</gene>
<evidence type="ECO:0000256" key="8">
    <source>
        <dbReference type="SAM" id="Phobius"/>
    </source>
</evidence>
<dbReference type="Pfam" id="PF11628">
    <property type="entry name" value="TCR_zetazeta"/>
    <property type="match status" value="1"/>
</dbReference>
<evidence type="ECO:0000256" key="6">
    <source>
        <dbReference type="ARBA" id="ARBA00023170"/>
    </source>
</evidence>
<dbReference type="InterPro" id="IPR024128">
    <property type="entry name" value="T-cell_CD3_zeta"/>
</dbReference>
<feature type="transmembrane region" description="Helical" evidence="8">
    <location>
        <begin position="29"/>
        <end position="46"/>
    </location>
</feature>
<protein>
    <submittedName>
        <fullName evidence="11">T-cell surface glycoprotein CD3 zeta chain</fullName>
    </submittedName>
</protein>
<reference evidence="11" key="1">
    <citation type="submission" date="2025-08" db="UniProtKB">
        <authorList>
            <consortium name="RefSeq"/>
        </authorList>
    </citation>
    <scope>IDENTIFICATION</scope>
</reference>
<keyword evidence="8" id="KW-0472">Membrane</keyword>
<dbReference type="PaxDb" id="8030-ENSSSAP00000118248"/>
<keyword evidence="10" id="KW-1185">Reference proteome</keyword>
<evidence type="ECO:0000256" key="9">
    <source>
        <dbReference type="SAM" id="SignalP"/>
    </source>
</evidence>
<feature type="compositionally biased region" description="Basic residues" evidence="7">
    <location>
        <begin position="120"/>
        <end position="129"/>
    </location>
</feature>
<comment type="subcellular location">
    <subcellularLocation>
        <location evidence="1">Cell membrane</location>
        <topology evidence="1">Single-pass type I membrane protein</topology>
    </subcellularLocation>
</comment>
<keyword evidence="8" id="KW-0812">Transmembrane</keyword>
<feature type="chain" id="PRO_5010324536" evidence="9">
    <location>
        <begin position="20"/>
        <end position="152"/>
    </location>
</feature>
<evidence type="ECO:0000256" key="7">
    <source>
        <dbReference type="SAM" id="MobiDB-lite"/>
    </source>
</evidence>
<dbReference type="STRING" id="8030.ENSSSAP00000118248"/>
<evidence type="ECO:0000313" key="10">
    <source>
        <dbReference type="Proteomes" id="UP001652741"/>
    </source>
</evidence>
<evidence type="ECO:0000256" key="4">
    <source>
        <dbReference type="ARBA" id="ARBA00022859"/>
    </source>
</evidence>
<dbReference type="RefSeq" id="XP_014020044.1">
    <property type="nucleotide sequence ID" value="XM_014164569.2"/>
</dbReference>
<evidence type="ECO:0000313" key="11">
    <source>
        <dbReference type="RefSeq" id="XP_014020044.1"/>
    </source>
</evidence>
<dbReference type="PANTHER" id="PTHR10035">
    <property type="entry name" value="T-CELL SURFACE GLYCOPROTEIN CD3 ZETA CHAIN"/>
    <property type="match status" value="1"/>
</dbReference>
<dbReference type="PANTHER" id="PTHR10035:SF2">
    <property type="entry name" value="T-CELL SURFACE GLYCOPROTEIN CD3 ZETA CHAIN"/>
    <property type="match status" value="1"/>
</dbReference>